<dbReference type="GO" id="GO:0006355">
    <property type="term" value="P:regulation of DNA-templated transcription"/>
    <property type="evidence" value="ECO:0007669"/>
    <property type="project" value="InterPro"/>
</dbReference>
<evidence type="ECO:0008006" key="10">
    <source>
        <dbReference type="Google" id="ProtNLM"/>
    </source>
</evidence>
<accession>A0A401SJW0</accession>
<dbReference type="OrthoDB" id="10069059at2759"/>
<keyword evidence="2" id="KW-0479">Metal-binding</keyword>
<dbReference type="Gene3D" id="4.10.320.30">
    <property type="match status" value="1"/>
</dbReference>
<evidence type="ECO:0000256" key="7">
    <source>
        <dbReference type="ARBA" id="ARBA00023242"/>
    </source>
</evidence>
<dbReference type="PROSITE" id="PS51802">
    <property type="entry name" value="ZF_CCHHC"/>
    <property type="match status" value="1"/>
</dbReference>
<evidence type="ECO:0000313" key="9">
    <source>
        <dbReference type="Proteomes" id="UP000287033"/>
    </source>
</evidence>
<evidence type="ECO:0000256" key="5">
    <source>
        <dbReference type="ARBA" id="ARBA00023015"/>
    </source>
</evidence>
<dbReference type="InterPro" id="IPR002515">
    <property type="entry name" value="Znf_C2H2C"/>
</dbReference>
<protein>
    <recommendedName>
        <fullName evidence="10">Myelin transcription factor 1 domain-containing protein</fullName>
    </recommendedName>
</protein>
<keyword evidence="4" id="KW-0862">Zinc</keyword>
<dbReference type="AlphaFoldDB" id="A0A401SJW0"/>
<keyword evidence="3" id="KW-0863">Zinc-finger</keyword>
<dbReference type="Pfam" id="PF01530">
    <property type="entry name" value="zf-C2HC"/>
    <property type="match status" value="1"/>
</dbReference>
<keyword evidence="9" id="KW-1185">Reference proteome</keyword>
<comment type="subcellular location">
    <subcellularLocation>
        <location evidence="1">Nucleus</location>
    </subcellularLocation>
</comment>
<name>A0A401SJW0_CHIPU</name>
<evidence type="ECO:0000313" key="8">
    <source>
        <dbReference type="EMBL" id="GCC30635.1"/>
    </source>
</evidence>
<dbReference type="OMA" id="PIMMSIE"/>
<dbReference type="InterPro" id="IPR036060">
    <property type="entry name" value="Znf_C2H2C_sf"/>
</dbReference>
<evidence type="ECO:0000256" key="4">
    <source>
        <dbReference type="ARBA" id="ARBA00022833"/>
    </source>
</evidence>
<proteinExistence type="predicted"/>
<dbReference type="Proteomes" id="UP000287033">
    <property type="component" value="Unassembled WGS sequence"/>
</dbReference>
<comment type="caution">
    <text evidence="8">The sequence shown here is derived from an EMBL/GenBank/DDBJ whole genome shotgun (WGS) entry which is preliminary data.</text>
</comment>
<sequence>MSAAAENEFRRKLVSRQAWNHSCCNRLRRAKCGPKKIHVTKRLQMEADADQKRHRTRSKGIRVPIEPVIQELFSCPTPGCDGTGHVSGKYARHRR</sequence>
<reference evidence="8 9" key="1">
    <citation type="journal article" date="2018" name="Nat. Ecol. Evol.">
        <title>Shark genomes provide insights into elasmobranch evolution and the origin of vertebrates.</title>
        <authorList>
            <person name="Hara Y"/>
            <person name="Yamaguchi K"/>
            <person name="Onimaru K"/>
            <person name="Kadota M"/>
            <person name="Koyanagi M"/>
            <person name="Keeley SD"/>
            <person name="Tatsumi K"/>
            <person name="Tanaka K"/>
            <person name="Motone F"/>
            <person name="Kageyama Y"/>
            <person name="Nozu R"/>
            <person name="Adachi N"/>
            <person name="Nishimura O"/>
            <person name="Nakagawa R"/>
            <person name="Tanegashima C"/>
            <person name="Kiyatake I"/>
            <person name="Matsumoto R"/>
            <person name="Murakumo K"/>
            <person name="Nishida K"/>
            <person name="Terakita A"/>
            <person name="Kuratani S"/>
            <person name="Sato K"/>
            <person name="Hyodo S Kuraku.S."/>
        </authorList>
    </citation>
    <scope>NUCLEOTIDE SEQUENCE [LARGE SCALE GENOMIC DNA]</scope>
</reference>
<evidence type="ECO:0000256" key="1">
    <source>
        <dbReference type="ARBA" id="ARBA00004123"/>
    </source>
</evidence>
<dbReference type="GO" id="GO:0005634">
    <property type="term" value="C:nucleus"/>
    <property type="evidence" value="ECO:0007669"/>
    <property type="project" value="UniProtKB-SubCell"/>
</dbReference>
<dbReference type="EMBL" id="BEZZ01000314">
    <property type="protein sequence ID" value="GCC30635.1"/>
    <property type="molecule type" value="Genomic_DNA"/>
</dbReference>
<evidence type="ECO:0000256" key="3">
    <source>
        <dbReference type="ARBA" id="ARBA00022771"/>
    </source>
</evidence>
<keyword evidence="6" id="KW-0804">Transcription</keyword>
<dbReference type="SUPFAM" id="SSF103637">
    <property type="entry name" value="CCHHC domain"/>
    <property type="match status" value="1"/>
</dbReference>
<evidence type="ECO:0000256" key="6">
    <source>
        <dbReference type="ARBA" id="ARBA00023163"/>
    </source>
</evidence>
<keyword evidence="5" id="KW-0805">Transcription regulation</keyword>
<keyword evidence="7" id="KW-0539">Nucleus</keyword>
<dbReference type="STRING" id="137246.A0A401SJW0"/>
<gene>
    <name evidence="8" type="ORF">chiPu_0009087</name>
</gene>
<evidence type="ECO:0000256" key="2">
    <source>
        <dbReference type="ARBA" id="ARBA00022723"/>
    </source>
</evidence>
<dbReference type="GO" id="GO:0008270">
    <property type="term" value="F:zinc ion binding"/>
    <property type="evidence" value="ECO:0007669"/>
    <property type="project" value="UniProtKB-KW"/>
</dbReference>
<organism evidence="8 9">
    <name type="scientific">Chiloscyllium punctatum</name>
    <name type="common">Brownbanded bambooshark</name>
    <name type="synonym">Hemiscyllium punctatum</name>
    <dbReference type="NCBI Taxonomy" id="137246"/>
    <lineage>
        <taxon>Eukaryota</taxon>
        <taxon>Metazoa</taxon>
        <taxon>Chordata</taxon>
        <taxon>Craniata</taxon>
        <taxon>Vertebrata</taxon>
        <taxon>Chondrichthyes</taxon>
        <taxon>Elasmobranchii</taxon>
        <taxon>Galeomorphii</taxon>
        <taxon>Galeoidea</taxon>
        <taxon>Orectolobiformes</taxon>
        <taxon>Hemiscylliidae</taxon>
        <taxon>Chiloscyllium</taxon>
    </lineage>
</organism>